<feature type="non-terminal residue" evidence="1">
    <location>
        <position position="97"/>
    </location>
</feature>
<proteinExistence type="predicted"/>
<dbReference type="PANTHER" id="PTHR12335">
    <property type="entry name" value="TIPE PROTEIN TEMPERATURE-INDUCED PARALYTIC E"/>
    <property type="match status" value="1"/>
</dbReference>
<dbReference type="Proteomes" id="UP000595437">
    <property type="component" value="Chromosome 21"/>
</dbReference>
<dbReference type="GO" id="GO:0005886">
    <property type="term" value="C:plasma membrane"/>
    <property type="evidence" value="ECO:0007669"/>
    <property type="project" value="TreeGrafter"/>
</dbReference>
<sequence length="97" mass="11170">MYKCYQVRVIYSLRPYVNGTKASDIGDWVDLTRFDKKENATVRDTPLLINIKGCGYPPGVNCAGFIDIYNEIRENDGTFPCYVSELNPWIVLEDYSF</sequence>
<dbReference type="PANTHER" id="PTHR12335:SF6">
    <property type="entry name" value="PROTEIN TIPE"/>
    <property type="match status" value="1"/>
</dbReference>
<reference evidence="2" key="1">
    <citation type="submission" date="2021-01" db="EMBL/GenBank/DDBJ databases">
        <title>Caligus Genome Assembly.</title>
        <authorList>
            <person name="Gallardo-Escarate C."/>
        </authorList>
    </citation>
    <scope>NUCLEOTIDE SEQUENCE [LARGE SCALE GENOMIC DNA]</scope>
</reference>
<dbReference type="AlphaFoldDB" id="A0A7T8GKQ1"/>
<protein>
    <submittedName>
        <fullName evidence="1">Uncharacterized protein</fullName>
    </submittedName>
</protein>
<dbReference type="Pfam" id="PF16972">
    <property type="entry name" value="TipE"/>
    <property type="match status" value="1"/>
</dbReference>
<dbReference type="EMBL" id="CP045910">
    <property type="protein sequence ID" value="QQP31418.1"/>
    <property type="molecule type" value="Genomic_DNA"/>
</dbReference>
<evidence type="ECO:0000313" key="2">
    <source>
        <dbReference type="Proteomes" id="UP000595437"/>
    </source>
</evidence>
<gene>
    <name evidence="1" type="ORF">FKW44_025025</name>
</gene>
<evidence type="ECO:0000313" key="1">
    <source>
        <dbReference type="EMBL" id="QQP31418.1"/>
    </source>
</evidence>
<dbReference type="OrthoDB" id="8175770at2759"/>
<name>A0A7T8GKQ1_CALRO</name>
<organism evidence="1 2">
    <name type="scientific">Caligus rogercresseyi</name>
    <name type="common">Sea louse</name>
    <dbReference type="NCBI Taxonomy" id="217165"/>
    <lineage>
        <taxon>Eukaryota</taxon>
        <taxon>Metazoa</taxon>
        <taxon>Ecdysozoa</taxon>
        <taxon>Arthropoda</taxon>
        <taxon>Crustacea</taxon>
        <taxon>Multicrustacea</taxon>
        <taxon>Hexanauplia</taxon>
        <taxon>Copepoda</taxon>
        <taxon>Siphonostomatoida</taxon>
        <taxon>Caligidae</taxon>
        <taxon>Caligus</taxon>
    </lineage>
</organism>
<keyword evidence="2" id="KW-1185">Reference proteome</keyword>
<dbReference type="GO" id="GO:0002028">
    <property type="term" value="P:regulation of sodium ion transport"/>
    <property type="evidence" value="ECO:0007669"/>
    <property type="project" value="TreeGrafter"/>
</dbReference>
<dbReference type="InterPro" id="IPR031578">
    <property type="entry name" value="TipE"/>
</dbReference>
<dbReference type="GO" id="GO:0017080">
    <property type="term" value="F:sodium channel regulator activity"/>
    <property type="evidence" value="ECO:0007669"/>
    <property type="project" value="TreeGrafter"/>
</dbReference>
<accession>A0A7T8GKQ1</accession>